<keyword evidence="4" id="KW-1185">Reference proteome</keyword>
<dbReference type="Proteomes" id="UP000244248">
    <property type="component" value="Unassembled WGS sequence"/>
</dbReference>
<evidence type="ECO:0008006" key="5">
    <source>
        <dbReference type="Google" id="ProtNLM"/>
    </source>
</evidence>
<dbReference type="RefSeq" id="WP_107938741.1">
    <property type="nucleotide sequence ID" value="NZ_QANS01000001.1"/>
</dbReference>
<dbReference type="EMBL" id="QANS01000001">
    <property type="protein sequence ID" value="PTU33034.1"/>
    <property type="molecule type" value="Genomic_DNA"/>
</dbReference>
<evidence type="ECO:0000256" key="1">
    <source>
        <dbReference type="SAM" id="Phobius"/>
    </source>
</evidence>
<name>A0A2T5MKE3_9GAMM</name>
<evidence type="ECO:0000313" key="4">
    <source>
        <dbReference type="Proteomes" id="UP000244248"/>
    </source>
</evidence>
<evidence type="ECO:0000256" key="2">
    <source>
        <dbReference type="SAM" id="SignalP"/>
    </source>
</evidence>
<keyword evidence="1" id="KW-0472">Membrane</keyword>
<feature type="chain" id="PRO_5015432988" description="Holin" evidence="2">
    <location>
        <begin position="35"/>
        <end position="84"/>
    </location>
</feature>
<protein>
    <recommendedName>
        <fullName evidence="5">Holin</fullName>
    </recommendedName>
</protein>
<reference evidence="3 4" key="1">
    <citation type="submission" date="2018-04" db="EMBL/GenBank/DDBJ databases">
        <title>Novel species isolated from glacier.</title>
        <authorList>
            <person name="Liu Q."/>
            <person name="Xin Y.-H."/>
        </authorList>
    </citation>
    <scope>NUCLEOTIDE SEQUENCE [LARGE SCALE GENOMIC DNA]</scope>
    <source>
        <strain evidence="3 4">GT1R17</strain>
    </source>
</reference>
<organism evidence="3 4">
    <name type="scientific">Stenotrophobium rhamnosiphilum</name>
    <dbReference type="NCBI Taxonomy" id="2029166"/>
    <lineage>
        <taxon>Bacteria</taxon>
        <taxon>Pseudomonadati</taxon>
        <taxon>Pseudomonadota</taxon>
        <taxon>Gammaproteobacteria</taxon>
        <taxon>Nevskiales</taxon>
        <taxon>Nevskiaceae</taxon>
        <taxon>Stenotrophobium</taxon>
    </lineage>
</organism>
<dbReference type="AlphaFoldDB" id="A0A2T5MKE3"/>
<evidence type="ECO:0000313" key="3">
    <source>
        <dbReference type="EMBL" id="PTU33034.1"/>
    </source>
</evidence>
<keyword evidence="1" id="KW-1133">Transmembrane helix</keyword>
<gene>
    <name evidence="3" type="ORF">CJD38_02690</name>
</gene>
<comment type="caution">
    <text evidence="3">The sequence shown here is derived from an EMBL/GenBank/DDBJ whole genome shotgun (WGS) entry which is preliminary data.</text>
</comment>
<feature type="transmembrane region" description="Helical" evidence="1">
    <location>
        <begin position="44"/>
        <end position="60"/>
    </location>
</feature>
<proteinExistence type="predicted"/>
<keyword evidence="1" id="KW-0812">Transmembrane</keyword>
<accession>A0A2T5MKE3</accession>
<sequence length="84" mass="8680">MKKHLVAQLSAIKRGAEKFAVVAAVALAPAVSFAAGEAAQPDVAEAVAYVAAGIVTYMLIKNSHFLMNAAAYVSNWASRAFGGK</sequence>
<feature type="signal peptide" evidence="2">
    <location>
        <begin position="1"/>
        <end position="34"/>
    </location>
</feature>
<keyword evidence="2" id="KW-0732">Signal</keyword>